<dbReference type="SUPFAM" id="SSF49785">
    <property type="entry name" value="Galactose-binding domain-like"/>
    <property type="match status" value="1"/>
</dbReference>
<dbReference type="GO" id="GO:0001868">
    <property type="term" value="P:regulation of complement activation, lectin pathway"/>
    <property type="evidence" value="ECO:0007669"/>
    <property type="project" value="UniProtKB-ARBA"/>
</dbReference>
<evidence type="ECO:0000259" key="8">
    <source>
        <dbReference type="SMART" id="SM00607"/>
    </source>
</evidence>
<dbReference type="AlphaFoldDB" id="A0AAV4FM40"/>
<comment type="caution">
    <text evidence="9">The sequence shown here is derived from an EMBL/GenBank/DDBJ whole genome shotgun (WGS) entry which is preliminary data.</text>
</comment>
<dbReference type="GO" id="GO:0046872">
    <property type="term" value="F:metal ion binding"/>
    <property type="evidence" value="ECO:0007669"/>
    <property type="project" value="UniProtKB-KW"/>
</dbReference>
<name>A0AAV4FM40_9GAST</name>
<dbReference type="Pfam" id="PF22633">
    <property type="entry name" value="F5_F8_type_C_2"/>
    <property type="match status" value="1"/>
</dbReference>
<evidence type="ECO:0000256" key="1">
    <source>
        <dbReference type="ARBA" id="ARBA00002219"/>
    </source>
</evidence>
<dbReference type="EMBL" id="BMAT01004447">
    <property type="protein sequence ID" value="GFR73355.1"/>
    <property type="molecule type" value="Genomic_DNA"/>
</dbReference>
<feature type="domain" description="Fucolectin tachylectin-4 pentraxin-1" evidence="8">
    <location>
        <begin position="38"/>
        <end position="188"/>
    </location>
</feature>
<gene>
    <name evidence="9" type="ORF">ElyMa_002135000</name>
</gene>
<dbReference type="PANTHER" id="PTHR45713">
    <property type="entry name" value="FTP DOMAIN-CONTAINING PROTEIN"/>
    <property type="match status" value="1"/>
</dbReference>
<evidence type="ECO:0000256" key="5">
    <source>
        <dbReference type="ARBA" id="ARBA00022734"/>
    </source>
</evidence>
<comment type="subunit">
    <text evidence="3">Homotrimer.</text>
</comment>
<dbReference type="PANTHER" id="PTHR45713:SF6">
    <property type="entry name" value="F5_8 TYPE C DOMAIN-CONTAINING PROTEIN"/>
    <property type="match status" value="1"/>
</dbReference>
<dbReference type="Gene3D" id="2.60.120.260">
    <property type="entry name" value="Galactose-binding domain-like"/>
    <property type="match status" value="1"/>
</dbReference>
<keyword evidence="10" id="KW-1185">Reference proteome</keyword>
<evidence type="ECO:0000313" key="10">
    <source>
        <dbReference type="Proteomes" id="UP000762676"/>
    </source>
</evidence>
<dbReference type="InterPro" id="IPR051941">
    <property type="entry name" value="BG_Antigen-Binding_Lectin"/>
</dbReference>
<dbReference type="InterPro" id="IPR008979">
    <property type="entry name" value="Galactose-bd-like_sf"/>
</dbReference>
<reference evidence="9 10" key="1">
    <citation type="journal article" date="2021" name="Elife">
        <title>Chloroplast acquisition without the gene transfer in kleptoplastic sea slugs, Plakobranchus ocellatus.</title>
        <authorList>
            <person name="Maeda T."/>
            <person name="Takahashi S."/>
            <person name="Yoshida T."/>
            <person name="Shimamura S."/>
            <person name="Takaki Y."/>
            <person name="Nagai Y."/>
            <person name="Toyoda A."/>
            <person name="Suzuki Y."/>
            <person name="Arimoto A."/>
            <person name="Ishii H."/>
            <person name="Satoh N."/>
            <person name="Nishiyama T."/>
            <person name="Hasebe M."/>
            <person name="Maruyama T."/>
            <person name="Minagawa J."/>
            <person name="Obokata J."/>
            <person name="Shigenobu S."/>
        </authorList>
    </citation>
    <scope>NUCLEOTIDE SEQUENCE [LARGE SCALE GENOMIC DNA]</scope>
</reference>
<evidence type="ECO:0000313" key="9">
    <source>
        <dbReference type="EMBL" id="GFR73355.1"/>
    </source>
</evidence>
<protein>
    <submittedName>
        <fullName evidence="9">Fucolectin</fullName>
    </submittedName>
</protein>
<dbReference type="SMART" id="SM00607">
    <property type="entry name" value="FTP"/>
    <property type="match status" value="1"/>
</dbReference>
<keyword evidence="5" id="KW-0430">Lectin</keyword>
<comment type="function">
    <text evidence="1">Acts as a defensive agent. Recognizes blood group fucosylated oligosaccharides including A, B, H and Lewis B-type antigens. Does not recognize Lewis A antigen and has low affinity for monovalent haptens.</text>
</comment>
<accession>A0AAV4FM40</accession>
<evidence type="ECO:0000256" key="2">
    <source>
        <dbReference type="ARBA" id="ARBA00010147"/>
    </source>
</evidence>
<comment type="similarity">
    <text evidence="2">Belongs to the fucolectin family.</text>
</comment>
<evidence type="ECO:0000256" key="7">
    <source>
        <dbReference type="ARBA" id="ARBA00023157"/>
    </source>
</evidence>
<organism evidence="9 10">
    <name type="scientific">Elysia marginata</name>
    <dbReference type="NCBI Taxonomy" id="1093978"/>
    <lineage>
        <taxon>Eukaryota</taxon>
        <taxon>Metazoa</taxon>
        <taxon>Spiralia</taxon>
        <taxon>Lophotrochozoa</taxon>
        <taxon>Mollusca</taxon>
        <taxon>Gastropoda</taxon>
        <taxon>Heterobranchia</taxon>
        <taxon>Euthyneura</taxon>
        <taxon>Panpulmonata</taxon>
        <taxon>Sacoglossa</taxon>
        <taxon>Placobranchoidea</taxon>
        <taxon>Plakobranchidae</taxon>
        <taxon>Elysia</taxon>
    </lineage>
</organism>
<keyword evidence="6" id="KW-0106">Calcium</keyword>
<keyword evidence="4" id="KW-0479">Metal-binding</keyword>
<dbReference type="GO" id="GO:0010185">
    <property type="term" value="P:regulation of cellular defense response"/>
    <property type="evidence" value="ECO:0007669"/>
    <property type="project" value="UniProtKB-ARBA"/>
</dbReference>
<dbReference type="GO" id="GO:0042806">
    <property type="term" value="F:fucose binding"/>
    <property type="evidence" value="ECO:0007669"/>
    <property type="project" value="UniProtKB-ARBA"/>
</dbReference>
<dbReference type="InterPro" id="IPR006585">
    <property type="entry name" value="FTP1"/>
</dbReference>
<dbReference type="Proteomes" id="UP000762676">
    <property type="component" value="Unassembled WGS sequence"/>
</dbReference>
<sequence length="190" mass="21546">MPRGGKAYSAVKRCMVIDDVPKNGLRELCALKYYQNKGPQITLQKPTAADSIYRVNTSIAQPRFAVDGSTEPNVYKQSCFHSDNNVPSWWIVDLLRDYTIVEVKITNRDRFSYRLSNFTVDIFSGSQDPRTITNWPMNFGAVCHHQRVEDGHLGASETRTLTCNSPTSGRYVRVVKYSLEPLTICEVGYL</sequence>
<keyword evidence="7" id="KW-1015">Disulfide bond</keyword>
<proteinExistence type="inferred from homology"/>
<evidence type="ECO:0000256" key="4">
    <source>
        <dbReference type="ARBA" id="ARBA00022723"/>
    </source>
</evidence>
<evidence type="ECO:0000256" key="6">
    <source>
        <dbReference type="ARBA" id="ARBA00022837"/>
    </source>
</evidence>
<evidence type="ECO:0000256" key="3">
    <source>
        <dbReference type="ARBA" id="ARBA00011233"/>
    </source>
</evidence>